<dbReference type="InterPro" id="IPR001482">
    <property type="entry name" value="T2SS/T4SS_dom"/>
</dbReference>
<feature type="domain" description="Bacterial type II secretion system protein E" evidence="3">
    <location>
        <begin position="113"/>
        <end position="249"/>
    </location>
</feature>
<dbReference type="PANTHER" id="PTHR30486:SF6">
    <property type="entry name" value="TYPE IV PILUS RETRACTATION ATPASE PILT"/>
    <property type="match status" value="1"/>
</dbReference>
<dbReference type="GO" id="GO:0005524">
    <property type="term" value="F:ATP binding"/>
    <property type="evidence" value="ECO:0007669"/>
    <property type="project" value="UniProtKB-UniRule"/>
</dbReference>
<dbReference type="SUPFAM" id="SSF52540">
    <property type="entry name" value="P-loop containing nucleoside triphosphate hydrolases"/>
    <property type="match status" value="1"/>
</dbReference>
<keyword evidence="2" id="KW-0067">ATP-binding</keyword>
<evidence type="ECO:0000259" key="3">
    <source>
        <dbReference type="Pfam" id="PF00437"/>
    </source>
</evidence>
<reference evidence="4 5" key="1">
    <citation type="submission" date="2017-03" db="EMBL/GenBank/DDBJ databases">
        <title>Genome analysis of strain PAMC 26577.</title>
        <authorList>
            <person name="Oh H.-M."/>
            <person name="Yang J.-A."/>
        </authorList>
    </citation>
    <scope>NUCLEOTIDE SEQUENCE [LARGE SCALE GENOMIC DNA]</scope>
    <source>
        <strain evidence="4 5">PAMC 26577</strain>
    </source>
</reference>
<keyword evidence="2" id="KW-1003">Cell membrane</keyword>
<dbReference type="CDD" id="cd01130">
    <property type="entry name" value="VirB11-like_ATPase"/>
    <property type="match status" value="1"/>
</dbReference>
<dbReference type="InterPro" id="IPR050921">
    <property type="entry name" value="T4SS_GSP_E_ATPase"/>
</dbReference>
<dbReference type="GO" id="GO:0016887">
    <property type="term" value="F:ATP hydrolysis activity"/>
    <property type="evidence" value="ECO:0007669"/>
    <property type="project" value="InterPro"/>
</dbReference>
<sequence>MPEITATWCTDAGRLTKNHSSQDMNVEHPMMGATLPGGERIQIVMPPIVEHTSITIRVPSAESMSFEKIMATGSFENTRCEQSVRLTSGERAELESTLPPHEKKLLELFRAKAWSDFLRMAVLYRQNVLLSGQTGSGKTTLGNALSEMIPASERLITIEDAREMRMSQLNQVNMVYSRDGQGLAKTTPKQMMEGTLRMRPDRVLPAELRGDEAFFFIQNVLNSGHPGTITTLHANSSKLAFKRLLLMIQASPEGRGLAPEIILETLYSLIHVVIQSEKEPETGRKVVTEIYYDPAFSRKQMG</sequence>
<dbReference type="GO" id="GO:0044097">
    <property type="term" value="P:secretion by the type IV secretion system"/>
    <property type="evidence" value="ECO:0007669"/>
    <property type="project" value="InterPro"/>
</dbReference>
<evidence type="ECO:0000256" key="2">
    <source>
        <dbReference type="RuleBase" id="RU366071"/>
    </source>
</evidence>
<organism evidence="4 5">
    <name type="scientific">Caballeronia sordidicola</name>
    <name type="common">Burkholderia sordidicola</name>
    <dbReference type="NCBI Taxonomy" id="196367"/>
    <lineage>
        <taxon>Bacteria</taxon>
        <taxon>Pseudomonadati</taxon>
        <taxon>Pseudomonadota</taxon>
        <taxon>Betaproteobacteria</taxon>
        <taxon>Burkholderiales</taxon>
        <taxon>Burkholderiaceae</taxon>
        <taxon>Caballeronia</taxon>
    </lineage>
</organism>
<dbReference type="GO" id="GO:0005886">
    <property type="term" value="C:plasma membrane"/>
    <property type="evidence" value="ECO:0007669"/>
    <property type="project" value="UniProtKB-SubCell"/>
</dbReference>
<dbReference type="InterPro" id="IPR027417">
    <property type="entry name" value="P-loop_NTPase"/>
</dbReference>
<gene>
    <name evidence="4" type="ORF">PAMC26577_13295</name>
</gene>
<dbReference type="Proteomes" id="UP000195221">
    <property type="component" value="Unassembled WGS sequence"/>
</dbReference>
<evidence type="ECO:0000313" key="4">
    <source>
        <dbReference type="EMBL" id="OTP75394.1"/>
    </source>
</evidence>
<comment type="similarity">
    <text evidence="1 2">Belongs to the GSP E family.</text>
</comment>
<dbReference type="Pfam" id="PF00437">
    <property type="entry name" value="T2SSE"/>
    <property type="match status" value="1"/>
</dbReference>
<comment type="caution">
    <text evidence="4">The sequence shown here is derived from an EMBL/GenBank/DDBJ whole genome shotgun (WGS) entry which is preliminary data.</text>
</comment>
<dbReference type="Gene3D" id="3.30.450.90">
    <property type="match status" value="1"/>
</dbReference>
<dbReference type="InterPro" id="IPR025662">
    <property type="entry name" value="Sigma_54_int_dom_ATP-bd_1"/>
</dbReference>
<protein>
    <recommendedName>
        <fullName evidence="2">Type IV secretion system protein</fullName>
    </recommendedName>
</protein>
<evidence type="ECO:0000256" key="1">
    <source>
        <dbReference type="ARBA" id="ARBA00006611"/>
    </source>
</evidence>
<dbReference type="EMBL" id="NBTZ01000050">
    <property type="protein sequence ID" value="OTP75394.1"/>
    <property type="molecule type" value="Genomic_DNA"/>
</dbReference>
<dbReference type="PROSITE" id="PS00675">
    <property type="entry name" value="SIGMA54_INTERACT_1"/>
    <property type="match status" value="1"/>
</dbReference>
<proteinExistence type="inferred from homology"/>
<accession>A0A242MWA2</accession>
<dbReference type="Gene3D" id="3.40.50.300">
    <property type="entry name" value="P-loop containing nucleotide triphosphate hydrolases"/>
    <property type="match status" value="1"/>
</dbReference>
<dbReference type="NCBIfam" id="TIGR02788">
    <property type="entry name" value="VirB11"/>
    <property type="match status" value="1"/>
</dbReference>
<dbReference type="AlphaFoldDB" id="A0A242MWA2"/>
<evidence type="ECO:0000313" key="5">
    <source>
        <dbReference type="Proteomes" id="UP000195221"/>
    </source>
</evidence>
<name>A0A242MWA2_CABSO</name>
<dbReference type="InterPro" id="IPR014155">
    <property type="entry name" value="VirB11"/>
</dbReference>
<keyword evidence="2" id="KW-0472">Membrane</keyword>
<comment type="subcellular location">
    <subcellularLocation>
        <location evidence="2">Cell inner membrane</location>
        <topology evidence="2">Peripheral membrane protein</topology>
        <orientation evidence="2">Cytoplasmic side</orientation>
    </subcellularLocation>
</comment>
<keyword evidence="2" id="KW-0997">Cell inner membrane</keyword>
<dbReference type="PANTHER" id="PTHR30486">
    <property type="entry name" value="TWITCHING MOTILITY PROTEIN PILT"/>
    <property type="match status" value="1"/>
</dbReference>
<keyword evidence="2" id="KW-0547">Nucleotide-binding</keyword>
<comment type="function">
    <text evidence="2">Part of the Type IV secretion system.</text>
</comment>
<dbReference type="GO" id="GO:0043684">
    <property type="term" value="C:type IV secretion system complex"/>
    <property type="evidence" value="ECO:0007669"/>
    <property type="project" value="UniProtKB-UniRule"/>
</dbReference>